<dbReference type="Gene3D" id="4.10.940.10">
    <property type="entry name" value="Quinohemoprotein amine dehydrogenase, gamma subunit structural domain"/>
    <property type="match status" value="1"/>
</dbReference>
<comment type="caution">
    <text evidence="2">The sequence shown here is derived from an EMBL/GenBank/DDBJ whole genome shotgun (WGS) entry which is preliminary data.</text>
</comment>
<sequence length="119" mass="13121">MTHLKAVNRKARRVFVQASEAAPRDVVGLQQPPPQQPPEQPHIPLGCSLAFSPGWEADSSGGTAGLCQPVERDIFDCHLGCFWPAQVPDQLNHAPDWTAKCAAAQKDWRKLDLVFPDKK</sequence>
<organism evidence="2 3">
    <name type="scientific">Candidatus Tanganyikabacteria bacterium</name>
    <dbReference type="NCBI Taxonomy" id="2961651"/>
    <lineage>
        <taxon>Bacteria</taxon>
        <taxon>Bacillati</taxon>
        <taxon>Candidatus Sericytochromatia</taxon>
        <taxon>Candidatus Tanganyikabacteria</taxon>
    </lineage>
</organism>
<feature type="domain" description="Quinohemoprotein amine dehydrogenase gamma subunit structural" evidence="1">
    <location>
        <begin position="45"/>
        <end position="116"/>
    </location>
</feature>
<dbReference type="Pfam" id="PF08992">
    <property type="entry name" value="QH-AmDH_gamma"/>
    <property type="match status" value="1"/>
</dbReference>
<proteinExistence type="predicted"/>
<dbReference type="NCBIfam" id="NF037958">
    <property type="entry name" value="QH_gamma"/>
    <property type="match status" value="1"/>
</dbReference>
<name>A0A937X5J7_9BACT</name>
<dbReference type="AlphaFoldDB" id="A0A937X5J7"/>
<evidence type="ECO:0000259" key="1">
    <source>
        <dbReference type="Pfam" id="PF08992"/>
    </source>
</evidence>
<evidence type="ECO:0000313" key="2">
    <source>
        <dbReference type="EMBL" id="MBM3276203.1"/>
    </source>
</evidence>
<evidence type="ECO:0000313" key="3">
    <source>
        <dbReference type="Proteomes" id="UP000703893"/>
    </source>
</evidence>
<dbReference type="GO" id="GO:0016638">
    <property type="term" value="F:oxidoreductase activity, acting on the CH-NH2 group of donors"/>
    <property type="evidence" value="ECO:0007669"/>
    <property type="project" value="InterPro"/>
</dbReference>
<dbReference type="InterPro" id="IPR036487">
    <property type="entry name" value="QH-AmDH_gsu_sf"/>
</dbReference>
<dbReference type="EMBL" id="VGJX01000909">
    <property type="protein sequence ID" value="MBM3276203.1"/>
    <property type="molecule type" value="Genomic_DNA"/>
</dbReference>
<dbReference type="Proteomes" id="UP000703893">
    <property type="component" value="Unassembled WGS sequence"/>
</dbReference>
<accession>A0A937X5J7</accession>
<dbReference type="InterPro" id="IPR015084">
    <property type="entry name" value="QH-AmDH_gsu_dom"/>
</dbReference>
<reference evidence="2 3" key="1">
    <citation type="submission" date="2019-03" db="EMBL/GenBank/DDBJ databases">
        <title>Lake Tanganyika Metagenome-Assembled Genomes (MAGs).</title>
        <authorList>
            <person name="Tran P."/>
        </authorList>
    </citation>
    <scope>NUCLEOTIDE SEQUENCE [LARGE SCALE GENOMIC DNA]</scope>
    <source>
        <strain evidence="2">K_DeepCast_65m_m2_236</strain>
    </source>
</reference>
<dbReference type="SUPFAM" id="SSF69131">
    <property type="entry name" value="Quinohemoprotein amine dehydrogenase C chain"/>
    <property type="match status" value="1"/>
</dbReference>
<dbReference type="InterPro" id="IPR047830">
    <property type="entry name" value="QHNDH_gamma"/>
</dbReference>
<gene>
    <name evidence="2" type="primary">qhpC</name>
    <name evidence="2" type="ORF">FJZ00_13700</name>
</gene>
<protein>
    <submittedName>
        <fullName evidence="2">Quinohemoprotein amine dehydrogenase subunit gamma</fullName>
    </submittedName>
</protein>